<gene>
    <name evidence="7" type="ORF">S01H1_14233</name>
</gene>
<organism evidence="7">
    <name type="scientific">marine sediment metagenome</name>
    <dbReference type="NCBI Taxonomy" id="412755"/>
    <lineage>
        <taxon>unclassified sequences</taxon>
        <taxon>metagenomes</taxon>
        <taxon>ecological metagenomes</taxon>
    </lineage>
</organism>
<keyword evidence="2" id="KW-0479">Metal-binding</keyword>
<dbReference type="SUPFAM" id="SSF102712">
    <property type="entry name" value="JAB1/MPN domain"/>
    <property type="match status" value="1"/>
</dbReference>
<evidence type="ECO:0000256" key="5">
    <source>
        <dbReference type="ARBA" id="ARBA00023049"/>
    </source>
</evidence>
<name>X0SN58_9ZZZZ</name>
<evidence type="ECO:0000256" key="1">
    <source>
        <dbReference type="ARBA" id="ARBA00022670"/>
    </source>
</evidence>
<dbReference type="Pfam" id="PF04002">
    <property type="entry name" value="RadC"/>
    <property type="match status" value="1"/>
</dbReference>
<dbReference type="Gene3D" id="3.40.140.10">
    <property type="entry name" value="Cytidine Deaminase, domain 2"/>
    <property type="match status" value="1"/>
</dbReference>
<evidence type="ECO:0000256" key="2">
    <source>
        <dbReference type="ARBA" id="ARBA00022723"/>
    </source>
</evidence>
<keyword evidence="4" id="KW-0862">Zinc</keyword>
<evidence type="ECO:0000313" key="7">
    <source>
        <dbReference type="EMBL" id="GAF82508.1"/>
    </source>
</evidence>
<dbReference type="InterPro" id="IPR001405">
    <property type="entry name" value="UPF0758"/>
</dbReference>
<dbReference type="AlphaFoldDB" id="X0SN58"/>
<proteinExistence type="predicted"/>
<keyword evidence="5" id="KW-0482">Metalloprotease</keyword>
<dbReference type="GO" id="GO:0046872">
    <property type="term" value="F:metal ion binding"/>
    <property type="evidence" value="ECO:0007669"/>
    <property type="project" value="UniProtKB-KW"/>
</dbReference>
<reference evidence="7" key="1">
    <citation type="journal article" date="2014" name="Front. Microbiol.">
        <title>High frequency of phylogenetically diverse reductive dehalogenase-homologous genes in deep subseafloor sedimentary metagenomes.</title>
        <authorList>
            <person name="Kawai M."/>
            <person name="Futagami T."/>
            <person name="Toyoda A."/>
            <person name="Takaki Y."/>
            <person name="Nishi S."/>
            <person name="Hori S."/>
            <person name="Arai W."/>
            <person name="Tsubouchi T."/>
            <person name="Morono Y."/>
            <person name="Uchiyama I."/>
            <person name="Ito T."/>
            <person name="Fujiyama A."/>
            <person name="Inagaki F."/>
            <person name="Takami H."/>
        </authorList>
    </citation>
    <scope>NUCLEOTIDE SEQUENCE</scope>
    <source>
        <strain evidence="7">Expedition CK06-06</strain>
    </source>
</reference>
<dbReference type="GO" id="GO:0008237">
    <property type="term" value="F:metallopeptidase activity"/>
    <property type="evidence" value="ECO:0007669"/>
    <property type="project" value="UniProtKB-KW"/>
</dbReference>
<comment type="caution">
    <text evidence="7">The sequence shown here is derived from an EMBL/GenBank/DDBJ whole genome shotgun (WGS) entry which is preliminary data.</text>
</comment>
<feature type="domain" description="MPN" evidence="6">
    <location>
        <begin position="42"/>
        <end position="162"/>
    </location>
</feature>
<dbReference type="PANTHER" id="PTHR30471:SF3">
    <property type="entry name" value="UPF0758 PROTEIN YEES-RELATED"/>
    <property type="match status" value="1"/>
</dbReference>
<keyword evidence="3" id="KW-0378">Hydrolase</keyword>
<evidence type="ECO:0000259" key="6">
    <source>
        <dbReference type="PROSITE" id="PS50249"/>
    </source>
</evidence>
<evidence type="ECO:0000256" key="3">
    <source>
        <dbReference type="ARBA" id="ARBA00022801"/>
    </source>
</evidence>
<dbReference type="InterPro" id="IPR037518">
    <property type="entry name" value="MPN"/>
</dbReference>
<dbReference type="PANTHER" id="PTHR30471">
    <property type="entry name" value="DNA REPAIR PROTEIN RADC"/>
    <property type="match status" value="1"/>
</dbReference>
<dbReference type="InterPro" id="IPR025657">
    <property type="entry name" value="RadC_JAB"/>
</dbReference>
<dbReference type="PROSITE" id="PS50249">
    <property type="entry name" value="MPN"/>
    <property type="match status" value="1"/>
</dbReference>
<keyword evidence="1" id="KW-0645">Protease</keyword>
<accession>X0SN58</accession>
<dbReference type="GO" id="GO:0006508">
    <property type="term" value="P:proteolysis"/>
    <property type="evidence" value="ECO:0007669"/>
    <property type="project" value="UniProtKB-KW"/>
</dbReference>
<sequence>MDKILKVKNLEYQKHDETNLRCIRRVETTLVEDHSFEYFGEPITDSAKLAKICESVGRKDREIAVILFLDKLSYPIGYDIFMGGIDFVTIDPRQVFKVAAMLNASKIAVCHNHPEGDPHPSRDDQTFCLQLSNLCFVMGWQVLDFIILASGAYYSFRDSKNPSLLDKFPTDKIK</sequence>
<dbReference type="EMBL" id="BARS01007392">
    <property type="protein sequence ID" value="GAF82508.1"/>
    <property type="molecule type" value="Genomic_DNA"/>
</dbReference>
<protein>
    <recommendedName>
        <fullName evidence="6">MPN domain-containing protein</fullName>
    </recommendedName>
</protein>
<evidence type="ECO:0000256" key="4">
    <source>
        <dbReference type="ARBA" id="ARBA00022833"/>
    </source>
</evidence>